<organism evidence="2 3">
    <name type="scientific">Hoeflea marina</name>
    <dbReference type="NCBI Taxonomy" id="274592"/>
    <lineage>
        <taxon>Bacteria</taxon>
        <taxon>Pseudomonadati</taxon>
        <taxon>Pseudomonadota</taxon>
        <taxon>Alphaproteobacteria</taxon>
        <taxon>Hyphomicrobiales</taxon>
        <taxon>Rhizobiaceae</taxon>
        <taxon>Hoeflea</taxon>
    </lineage>
</organism>
<dbReference type="SUPFAM" id="SSF51261">
    <property type="entry name" value="Duplicated hybrid motif"/>
    <property type="match status" value="1"/>
</dbReference>
<evidence type="ECO:0000313" key="2">
    <source>
        <dbReference type="EMBL" id="PWW02155.1"/>
    </source>
</evidence>
<name>A0A317PMI4_9HYPH</name>
<dbReference type="Gene3D" id="2.70.70.10">
    <property type="entry name" value="Glucose Permease (Domain IIA)"/>
    <property type="match status" value="1"/>
</dbReference>
<accession>A0A317PMI4</accession>
<feature type="domain" description="M23ase beta-sheet core" evidence="1">
    <location>
        <begin position="65"/>
        <end position="169"/>
    </location>
</feature>
<dbReference type="EMBL" id="QGTR01000002">
    <property type="protein sequence ID" value="PWW02155.1"/>
    <property type="molecule type" value="Genomic_DNA"/>
</dbReference>
<dbReference type="PANTHER" id="PTHR21666">
    <property type="entry name" value="PEPTIDASE-RELATED"/>
    <property type="match status" value="1"/>
</dbReference>
<dbReference type="InterPro" id="IPR016047">
    <property type="entry name" value="M23ase_b-sheet_dom"/>
</dbReference>
<dbReference type="InterPro" id="IPR011055">
    <property type="entry name" value="Dup_hybrid_motif"/>
</dbReference>
<reference evidence="2 3" key="1">
    <citation type="submission" date="2018-05" db="EMBL/GenBank/DDBJ databases">
        <title>Genomic Encyclopedia of Type Strains, Phase IV (KMG-IV): sequencing the most valuable type-strain genomes for metagenomic binning, comparative biology and taxonomic classification.</title>
        <authorList>
            <person name="Goeker M."/>
        </authorList>
    </citation>
    <scope>NUCLEOTIDE SEQUENCE [LARGE SCALE GENOMIC DNA]</scope>
    <source>
        <strain evidence="2 3">DSM 16791</strain>
    </source>
</reference>
<dbReference type="Proteomes" id="UP000246352">
    <property type="component" value="Unassembled WGS sequence"/>
</dbReference>
<dbReference type="InterPro" id="IPR050570">
    <property type="entry name" value="Cell_wall_metabolism_enzyme"/>
</dbReference>
<dbReference type="GO" id="GO:0004222">
    <property type="term" value="F:metalloendopeptidase activity"/>
    <property type="evidence" value="ECO:0007669"/>
    <property type="project" value="TreeGrafter"/>
</dbReference>
<sequence length="204" mass="21538">MGRLCRVSGSIACLAGLLGLAGCVPHDHGWAASYKEAQDPKIAVVMPAEAPSIAQEFFESSVTAGHLGIDVIDKVGTPVIAVAAGQVDASFYEPAYGNRVVIDHGPVTGGVSTYTVYKHLEKRLVQPGEQVERGQQIATLGVTGALGGGIPHLHFEVWRGTGKRRHPVDPQRSWANGPGRVTCFDPAAPAETTGFRLTYPVGCR</sequence>
<keyword evidence="3" id="KW-1185">Reference proteome</keyword>
<protein>
    <submittedName>
        <fullName evidence="2">Peptidase M23-like protein</fullName>
    </submittedName>
</protein>
<gene>
    <name evidence="2" type="ORF">DFR52_102823</name>
</gene>
<evidence type="ECO:0000313" key="3">
    <source>
        <dbReference type="Proteomes" id="UP000246352"/>
    </source>
</evidence>
<proteinExistence type="predicted"/>
<evidence type="ECO:0000259" key="1">
    <source>
        <dbReference type="Pfam" id="PF01551"/>
    </source>
</evidence>
<dbReference type="PROSITE" id="PS51257">
    <property type="entry name" value="PROKAR_LIPOPROTEIN"/>
    <property type="match status" value="1"/>
</dbReference>
<dbReference type="AlphaFoldDB" id="A0A317PMI4"/>
<dbReference type="CDD" id="cd12797">
    <property type="entry name" value="M23_peptidase"/>
    <property type="match status" value="1"/>
</dbReference>
<comment type="caution">
    <text evidence="2">The sequence shown here is derived from an EMBL/GenBank/DDBJ whole genome shotgun (WGS) entry which is preliminary data.</text>
</comment>
<dbReference type="PANTHER" id="PTHR21666:SF270">
    <property type="entry name" value="MUREIN HYDROLASE ACTIVATOR ENVC"/>
    <property type="match status" value="1"/>
</dbReference>
<dbReference type="Pfam" id="PF01551">
    <property type="entry name" value="Peptidase_M23"/>
    <property type="match status" value="1"/>
</dbReference>